<keyword evidence="2" id="KW-0732">Signal</keyword>
<dbReference type="Proteomes" id="UP000694925">
    <property type="component" value="Unplaced"/>
</dbReference>
<feature type="compositionally biased region" description="Basic and acidic residues" evidence="1">
    <location>
        <begin position="77"/>
        <end position="87"/>
    </location>
</feature>
<feature type="region of interest" description="Disordered" evidence="1">
    <location>
        <begin position="433"/>
        <end position="473"/>
    </location>
</feature>
<dbReference type="GeneID" id="108631429"/>
<evidence type="ECO:0000313" key="4">
    <source>
        <dbReference type="RefSeq" id="XP_026674680.1"/>
    </source>
</evidence>
<protein>
    <submittedName>
        <fullName evidence="4">Uncharacterized protein LOC108631429</fullName>
    </submittedName>
</protein>
<dbReference type="RefSeq" id="XP_026674680.1">
    <property type="nucleotide sequence ID" value="XM_026818879.1"/>
</dbReference>
<feature type="region of interest" description="Disordered" evidence="1">
    <location>
        <begin position="64"/>
        <end position="104"/>
    </location>
</feature>
<evidence type="ECO:0000313" key="3">
    <source>
        <dbReference type="Proteomes" id="UP000694925"/>
    </source>
</evidence>
<accession>A0AAJ7WFR9</accession>
<proteinExistence type="predicted"/>
<feature type="chain" id="PRO_5042472326" evidence="2">
    <location>
        <begin position="24"/>
        <end position="546"/>
    </location>
</feature>
<evidence type="ECO:0000256" key="2">
    <source>
        <dbReference type="SAM" id="SignalP"/>
    </source>
</evidence>
<reference evidence="4" key="1">
    <citation type="submission" date="2025-08" db="UniProtKB">
        <authorList>
            <consortium name="RefSeq"/>
        </authorList>
    </citation>
    <scope>IDENTIFICATION</scope>
    <source>
        <tissue evidence="4">Whole body</tissue>
    </source>
</reference>
<feature type="signal peptide" evidence="2">
    <location>
        <begin position="1"/>
        <end position="23"/>
    </location>
</feature>
<gene>
    <name evidence="4" type="primary">LOC108631429</name>
</gene>
<evidence type="ECO:0000256" key="1">
    <source>
        <dbReference type="SAM" id="MobiDB-lite"/>
    </source>
</evidence>
<name>A0AAJ7WFR9_9HYME</name>
<sequence>MLRGRLSTVALVVTMSMILSCFGFIPDRTASTSVNIPATWNVAPSLEIDPKVTIDRDPNARTELVSEQKSLQTLTTKDSKDSKDTTRSVEQTSPANANREKRFDYTVEGTDARFSKLSEKGENAESEHVENVVPRNVVMIVAEPGEDRKDFWKNFTASHPFPVEATLQSCSNAEATRTRFSLDDALIPGNRDKNRDCEHLLRSNIVSLLFWARDVKGMTTGTLSNCTFRIPSLFGYEESVGFSKELDEIDENNMRPEVRRLKPEIRGDWHLIDLGKPVSRASSLVPVQSTREDDEAAWNVFDVFSKIRLVLFRSLLESLGGNAASEDSIQPRRSNLLDMVEELRSIGNEKGFIFVSSVSGNELDSALDLLRREVSQDTLVVVTGVCSHDAKPVPLLAQGPSAKTLREASTVWDVPNAIKNIVANGCQDDNCKSRRHDVPPPAPLKIVPRTVPVFRRSSRDTVPKSDAGKKATSAIKDEVKKVADLDTKQDDAKSVAESNAKKEEGAKNEASPKIENRNSAKSLEAERSTMLIGTFVSMIAAFTLTS</sequence>
<feature type="compositionally biased region" description="Basic and acidic residues" evidence="1">
    <location>
        <begin position="457"/>
        <end position="473"/>
    </location>
</feature>
<feature type="region of interest" description="Disordered" evidence="1">
    <location>
        <begin position="486"/>
        <end position="522"/>
    </location>
</feature>
<dbReference type="AlphaFoldDB" id="A0AAJ7WFR9"/>
<dbReference type="PROSITE" id="PS51257">
    <property type="entry name" value="PROKAR_LIPOPROTEIN"/>
    <property type="match status" value="1"/>
</dbReference>
<keyword evidence="3" id="KW-1185">Reference proteome</keyword>
<organism evidence="3 4">
    <name type="scientific">Ceratina calcarata</name>
    <dbReference type="NCBI Taxonomy" id="156304"/>
    <lineage>
        <taxon>Eukaryota</taxon>
        <taxon>Metazoa</taxon>
        <taxon>Ecdysozoa</taxon>
        <taxon>Arthropoda</taxon>
        <taxon>Hexapoda</taxon>
        <taxon>Insecta</taxon>
        <taxon>Pterygota</taxon>
        <taxon>Neoptera</taxon>
        <taxon>Endopterygota</taxon>
        <taxon>Hymenoptera</taxon>
        <taxon>Apocrita</taxon>
        <taxon>Aculeata</taxon>
        <taxon>Apoidea</taxon>
        <taxon>Anthophila</taxon>
        <taxon>Apidae</taxon>
        <taxon>Ceratina</taxon>
        <taxon>Zadontomerus</taxon>
    </lineage>
</organism>
<dbReference type="KEGG" id="ccal:108631429"/>